<accession>A0A0F9N2B6</accession>
<dbReference type="AlphaFoldDB" id="A0A0F9N2B6"/>
<evidence type="ECO:0000313" key="1">
    <source>
        <dbReference type="EMBL" id="KKN05867.1"/>
    </source>
</evidence>
<gene>
    <name evidence="1" type="ORF">LCGC14_1082960</name>
</gene>
<name>A0A0F9N2B6_9ZZZZ</name>
<sequence>LRGLSAFRHKGGWMGGIPSSARGRHGERVATYGSYVEEGFTAKGGSVRPPRRLFRKTYDEYRNRNNLGPQSWYGRGQQSLLVIEKAWR</sequence>
<dbReference type="EMBL" id="LAZR01004753">
    <property type="protein sequence ID" value="KKN05867.1"/>
    <property type="molecule type" value="Genomic_DNA"/>
</dbReference>
<reference evidence="1" key="1">
    <citation type="journal article" date="2015" name="Nature">
        <title>Complex archaea that bridge the gap between prokaryotes and eukaryotes.</title>
        <authorList>
            <person name="Spang A."/>
            <person name="Saw J.H."/>
            <person name="Jorgensen S.L."/>
            <person name="Zaremba-Niedzwiedzka K."/>
            <person name="Martijn J."/>
            <person name="Lind A.E."/>
            <person name="van Eijk R."/>
            <person name="Schleper C."/>
            <person name="Guy L."/>
            <person name="Ettema T.J."/>
        </authorList>
    </citation>
    <scope>NUCLEOTIDE SEQUENCE</scope>
</reference>
<feature type="non-terminal residue" evidence="1">
    <location>
        <position position="1"/>
    </location>
</feature>
<comment type="caution">
    <text evidence="1">The sequence shown here is derived from an EMBL/GenBank/DDBJ whole genome shotgun (WGS) entry which is preliminary data.</text>
</comment>
<protein>
    <submittedName>
        <fullName evidence="1">Uncharacterized protein</fullName>
    </submittedName>
</protein>
<organism evidence="1">
    <name type="scientific">marine sediment metagenome</name>
    <dbReference type="NCBI Taxonomy" id="412755"/>
    <lineage>
        <taxon>unclassified sequences</taxon>
        <taxon>metagenomes</taxon>
        <taxon>ecological metagenomes</taxon>
    </lineage>
</organism>
<proteinExistence type="predicted"/>